<keyword evidence="1" id="KW-1133">Transmembrane helix</keyword>
<gene>
    <name evidence="2" type="ORF">SAMN06272739_3534</name>
</gene>
<keyword evidence="3" id="KW-1185">Reference proteome</keyword>
<feature type="transmembrane region" description="Helical" evidence="1">
    <location>
        <begin position="104"/>
        <end position="123"/>
    </location>
</feature>
<accession>A0A286H512</accession>
<protein>
    <submittedName>
        <fullName evidence="2">Uncharacterized protein</fullName>
    </submittedName>
</protein>
<proteinExistence type="predicted"/>
<evidence type="ECO:0000256" key="1">
    <source>
        <dbReference type="SAM" id="Phobius"/>
    </source>
</evidence>
<dbReference type="EMBL" id="OCNK01000004">
    <property type="protein sequence ID" value="SOE02374.1"/>
    <property type="molecule type" value="Genomic_DNA"/>
</dbReference>
<sequence length="173" mass="18530">MPASTSTRPYDVASVVVTFLGLYQGGVPLVVRAVFGAEQRFAPVMWLPAPWWWIACLGIVAVMAALLTVIHRAKARHAPPPATGTDVPAAEEDPHEARDAGYDALSAIVLLAGVYNGIAPFVSRLFFDGDLFLAFTLRLPAPWWWIASLVVVALAVVLLAVIDRAKNRDAAAG</sequence>
<reference evidence="3" key="1">
    <citation type="submission" date="2017-09" db="EMBL/GenBank/DDBJ databases">
        <authorList>
            <person name="Varghese N."/>
            <person name="Submissions S."/>
        </authorList>
    </citation>
    <scope>NUCLEOTIDE SEQUENCE [LARGE SCALE GENOMIC DNA]</scope>
    <source>
        <strain evidence="3">DSM 44270</strain>
    </source>
</reference>
<name>A0A286H512_9ACTN</name>
<keyword evidence="1" id="KW-0472">Membrane</keyword>
<keyword evidence="1" id="KW-0812">Transmembrane</keyword>
<feature type="transmembrane region" description="Helical" evidence="1">
    <location>
        <begin position="51"/>
        <end position="70"/>
    </location>
</feature>
<dbReference type="Proteomes" id="UP000219482">
    <property type="component" value="Unassembled WGS sequence"/>
</dbReference>
<feature type="transmembrane region" description="Helical" evidence="1">
    <location>
        <begin position="12"/>
        <end position="31"/>
    </location>
</feature>
<organism evidence="2 3">
    <name type="scientific">Blastococcus haudaquaticus</name>
    <dbReference type="NCBI Taxonomy" id="1938745"/>
    <lineage>
        <taxon>Bacteria</taxon>
        <taxon>Bacillati</taxon>
        <taxon>Actinomycetota</taxon>
        <taxon>Actinomycetes</taxon>
        <taxon>Geodermatophilales</taxon>
        <taxon>Geodermatophilaceae</taxon>
        <taxon>Blastococcus</taxon>
    </lineage>
</organism>
<feature type="transmembrane region" description="Helical" evidence="1">
    <location>
        <begin position="143"/>
        <end position="162"/>
    </location>
</feature>
<evidence type="ECO:0000313" key="3">
    <source>
        <dbReference type="Proteomes" id="UP000219482"/>
    </source>
</evidence>
<evidence type="ECO:0000313" key="2">
    <source>
        <dbReference type="EMBL" id="SOE02374.1"/>
    </source>
</evidence>
<dbReference type="AlphaFoldDB" id="A0A286H512"/>
<dbReference type="RefSeq" id="WP_200814825.1">
    <property type="nucleotide sequence ID" value="NZ_OCNK01000004.1"/>
</dbReference>